<dbReference type="Proteomes" id="UP000005408">
    <property type="component" value="Unassembled WGS sequence"/>
</dbReference>
<feature type="transmembrane region" description="Helical" evidence="1">
    <location>
        <begin position="249"/>
        <end position="272"/>
    </location>
</feature>
<dbReference type="OrthoDB" id="6148233at2759"/>
<proteinExistence type="predicted"/>
<accession>A0A8W8MZY5</accession>
<dbReference type="PANTHER" id="PTHR35378">
    <property type="entry name" value="UNNAMED PRODUCT"/>
    <property type="match status" value="1"/>
</dbReference>
<evidence type="ECO:0000313" key="2">
    <source>
        <dbReference type="EnsemblMetazoa" id="G4703.2:cds"/>
    </source>
</evidence>
<dbReference type="EnsemblMetazoa" id="G4703.2">
    <property type="protein sequence ID" value="G4703.2:cds"/>
    <property type="gene ID" value="G4703"/>
</dbReference>
<name>A0A8W8MZY5_MAGGI</name>
<evidence type="ECO:0000256" key="1">
    <source>
        <dbReference type="SAM" id="Phobius"/>
    </source>
</evidence>
<keyword evidence="1" id="KW-0472">Membrane</keyword>
<reference evidence="2" key="1">
    <citation type="submission" date="2022-08" db="UniProtKB">
        <authorList>
            <consortium name="EnsemblMetazoa"/>
        </authorList>
    </citation>
    <scope>IDENTIFICATION</scope>
    <source>
        <strain evidence="2">05x7-T-G4-1.051#20</strain>
    </source>
</reference>
<organism evidence="2 3">
    <name type="scientific">Magallana gigas</name>
    <name type="common">Pacific oyster</name>
    <name type="synonym">Crassostrea gigas</name>
    <dbReference type="NCBI Taxonomy" id="29159"/>
    <lineage>
        <taxon>Eukaryota</taxon>
        <taxon>Metazoa</taxon>
        <taxon>Spiralia</taxon>
        <taxon>Lophotrochozoa</taxon>
        <taxon>Mollusca</taxon>
        <taxon>Bivalvia</taxon>
        <taxon>Autobranchia</taxon>
        <taxon>Pteriomorphia</taxon>
        <taxon>Ostreida</taxon>
        <taxon>Ostreoidea</taxon>
        <taxon>Ostreidae</taxon>
        <taxon>Magallana</taxon>
    </lineage>
</organism>
<keyword evidence="1" id="KW-1133">Transmembrane helix</keyword>
<keyword evidence="1" id="KW-0812">Transmembrane</keyword>
<protein>
    <submittedName>
        <fullName evidence="2">Uncharacterized protein</fullName>
    </submittedName>
</protein>
<dbReference type="PANTHER" id="PTHR35378:SF1">
    <property type="entry name" value="C2H2-TYPE DOMAIN-CONTAINING PROTEIN"/>
    <property type="match status" value="1"/>
</dbReference>
<evidence type="ECO:0000313" key="3">
    <source>
        <dbReference type="Proteomes" id="UP000005408"/>
    </source>
</evidence>
<dbReference type="AlphaFoldDB" id="A0A8W8MZY5"/>
<keyword evidence="3" id="KW-1185">Reference proteome</keyword>
<sequence length="276" mass="31368">MYLRPSEIRFSHDSIGRTFGRYTPHPYKPIGETLDDILTGKINVNSIPTISVYKKDGQWFTANNRRLWVLQEVEKRGKCCEIYVSETTFVNLRIFTTTNNGVSVLVRGNPGGYFWQTMPITTMQSNEPIASVPPTKLPVLPSSFHCQSLEASQQNDIVWAFCHQYGTAEPKENEITGETTIEKVIEKTKKTDIELAVMNGPNISGIHENNTLLRPNAGASRQLENRNIAMTILTIIYGRPYELPIARSFHYWACFGFILIIFFIVLWTLIICQTAT</sequence>